<sequence length="201" mass="23091">MWFLYLLSWIALLVQISFVTVSLAAGLYYIAELVEEYTVLSKKIIWWMTIITLGIYLGFFLFEDLPTAMVVCGLLAQVAHLLILKTFPYVALSSPSFIVAVFLLLVNHYFAFQYFNSIYHPFSEVMAYFTLCLWLVPFALFVSLSANENVLPTLAETRPLLGEDNDVVSHYFSSRNKKYGLLTLFNYAKDSILPQRSKKTF</sequence>
<comment type="similarity">
    <text evidence="2">Belongs to the SVP26 family.</text>
</comment>
<keyword evidence="4 7" id="KW-0812">Transmembrane</keyword>
<evidence type="ECO:0000256" key="7">
    <source>
        <dbReference type="SAM" id="Phobius"/>
    </source>
</evidence>
<evidence type="ECO:0000256" key="6">
    <source>
        <dbReference type="ARBA" id="ARBA00023136"/>
    </source>
</evidence>
<evidence type="ECO:0000313" key="8">
    <source>
        <dbReference type="EMBL" id="JAS80668.1"/>
    </source>
</evidence>
<feature type="transmembrane region" description="Helical" evidence="7">
    <location>
        <begin position="6"/>
        <end position="31"/>
    </location>
</feature>
<dbReference type="GO" id="GO:0030134">
    <property type="term" value="C:COPII-coated ER to Golgi transport vesicle"/>
    <property type="evidence" value="ECO:0007669"/>
    <property type="project" value="TreeGrafter"/>
</dbReference>
<dbReference type="PANTHER" id="PTHR13144:SF0">
    <property type="entry name" value="PROTEIN TEX261"/>
    <property type="match status" value="1"/>
</dbReference>
<dbReference type="GO" id="GO:0000139">
    <property type="term" value="C:Golgi membrane"/>
    <property type="evidence" value="ECO:0007669"/>
    <property type="project" value="TreeGrafter"/>
</dbReference>
<accession>A0A1B6I163</accession>
<keyword evidence="5 7" id="KW-1133">Transmembrane helix</keyword>
<dbReference type="PANTHER" id="PTHR13144">
    <property type="entry name" value="TEX261 PROTEIN"/>
    <property type="match status" value="1"/>
</dbReference>
<proteinExistence type="inferred from homology"/>
<keyword evidence="6 7" id="KW-0472">Membrane</keyword>
<protein>
    <recommendedName>
        <fullName evidence="3">Protein TEX261</fullName>
    </recommendedName>
</protein>
<evidence type="ECO:0000256" key="3">
    <source>
        <dbReference type="ARBA" id="ARBA00017877"/>
    </source>
</evidence>
<dbReference type="GO" id="GO:0097020">
    <property type="term" value="F:COPII receptor activity"/>
    <property type="evidence" value="ECO:0007669"/>
    <property type="project" value="InterPro"/>
</dbReference>
<feature type="transmembrane region" description="Helical" evidence="7">
    <location>
        <begin position="43"/>
        <end position="62"/>
    </location>
</feature>
<dbReference type="AlphaFoldDB" id="A0A1B6I163"/>
<feature type="transmembrane region" description="Helical" evidence="7">
    <location>
        <begin position="127"/>
        <end position="146"/>
    </location>
</feature>
<feature type="transmembrane region" description="Helical" evidence="7">
    <location>
        <begin position="68"/>
        <end position="84"/>
    </location>
</feature>
<organism evidence="8">
    <name type="scientific">Homalodisca liturata</name>
    <dbReference type="NCBI Taxonomy" id="320908"/>
    <lineage>
        <taxon>Eukaryota</taxon>
        <taxon>Metazoa</taxon>
        <taxon>Ecdysozoa</taxon>
        <taxon>Arthropoda</taxon>
        <taxon>Hexapoda</taxon>
        <taxon>Insecta</taxon>
        <taxon>Pterygota</taxon>
        <taxon>Neoptera</taxon>
        <taxon>Paraneoptera</taxon>
        <taxon>Hemiptera</taxon>
        <taxon>Auchenorrhyncha</taxon>
        <taxon>Membracoidea</taxon>
        <taxon>Cicadellidae</taxon>
        <taxon>Cicadellinae</taxon>
        <taxon>Proconiini</taxon>
        <taxon>Homalodisca</taxon>
    </lineage>
</organism>
<evidence type="ECO:0000256" key="4">
    <source>
        <dbReference type="ARBA" id="ARBA00022692"/>
    </source>
</evidence>
<evidence type="ECO:0000256" key="2">
    <source>
        <dbReference type="ARBA" id="ARBA00008096"/>
    </source>
</evidence>
<evidence type="ECO:0000256" key="5">
    <source>
        <dbReference type="ARBA" id="ARBA00022989"/>
    </source>
</evidence>
<dbReference type="GO" id="GO:0006888">
    <property type="term" value="P:endoplasmic reticulum to Golgi vesicle-mediated transport"/>
    <property type="evidence" value="ECO:0007669"/>
    <property type="project" value="InterPro"/>
</dbReference>
<dbReference type="Pfam" id="PF04148">
    <property type="entry name" value="Erv26"/>
    <property type="match status" value="1"/>
</dbReference>
<dbReference type="GO" id="GO:0005789">
    <property type="term" value="C:endoplasmic reticulum membrane"/>
    <property type="evidence" value="ECO:0007669"/>
    <property type="project" value="TreeGrafter"/>
</dbReference>
<feature type="transmembrane region" description="Helical" evidence="7">
    <location>
        <begin position="96"/>
        <end position="115"/>
    </location>
</feature>
<name>A0A1B6I163_9HEMI</name>
<evidence type="ECO:0000256" key="1">
    <source>
        <dbReference type="ARBA" id="ARBA00004141"/>
    </source>
</evidence>
<dbReference type="EMBL" id="GECU01027038">
    <property type="protein sequence ID" value="JAS80668.1"/>
    <property type="molecule type" value="Transcribed_RNA"/>
</dbReference>
<dbReference type="InterPro" id="IPR007277">
    <property type="entry name" value="Svp26/Tex261"/>
</dbReference>
<reference evidence="8" key="1">
    <citation type="submission" date="2015-11" db="EMBL/GenBank/DDBJ databases">
        <title>De novo transcriptome assembly of four potential Pierce s Disease insect vectors from Arizona vineyards.</title>
        <authorList>
            <person name="Tassone E.E."/>
        </authorList>
    </citation>
    <scope>NUCLEOTIDE SEQUENCE</scope>
</reference>
<comment type="subcellular location">
    <subcellularLocation>
        <location evidence="1">Membrane</location>
        <topology evidence="1">Multi-pass membrane protein</topology>
    </subcellularLocation>
</comment>
<gene>
    <name evidence="8" type="ORF">g.18326</name>
</gene>